<gene>
    <name evidence="2" type="ORF">HBN54_003920</name>
</gene>
<dbReference type="EMBL" id="JAAVTK010000015">
    <property type="protein sequence ID" value="NKI91303.1"/>
    <property type="molecule type" value="Genomic_DNA"/>
</dbReference>
<comment type="caution">
    <text evidence="2">The sequence shown here is derived from an EMBL/GenBank/DDBJ whole genome shotgun (WGS) entry which is preliminary data.</text>
</comment>
<feature type="compositionally biased region" description="Basic and acidic residues" evidence="1">
    <location>
        <begin position="74"/>
        <end position="87"/>
    </location>
</feature>
<evidence type="ECO:0000256" key="1">
    <source>
        <dbReference type="SAM" id="MobiDB-lite"/>
    </source>
</evidence>
<dbReference type="RefSeq" id="WP_168674873.1">
    <property type="nucleotide sequence ID" value="NZ_JAAVTK010000015.1"/>
</dbReference>
<accession>A0ABX1HM15</accession>
<name>A0ABX1HM15_9BACT</name>
<protein>
    <submittedName>
        <fullName evidence="2">Uncharacterized protein</fullName>
    </submittedName>
</protein>
<organism evidence="2 3">
    <name type="scientific">Hymenobacter artigasi</name>
    <dbReference type="NCBI Taxonomy" id="2719616"/>
    <lineage>
        <taxon>Bacteria</taxon>
        <taxon>Pseudomonadati</taxon>
        <taxon>Bacteroidota</taxon>
        <taxon>Cytophagia</taxon>
        <taxon>Cytophagales</taxon>
        <taxon>Hymenobacteraceae</taxon>
        <taxon>Hymenobacter</taxon>
    </lineage>
</organism>
<proteinExistence type="predicted"/>
<feature type="region of interest" description="Disordered" evidence="1">
    <location>
        <begin position="1"/>
        <end position="37"/>
    </location>
</feature>
<feature type="region of interest" description="Disordered" evidence="1">
    <location>
        <begin position="51"/>
        <end position="87"/>
    </location>
</feature>
<keyword evidence="3" id="KW-1185">Reference proteome</keyword>
<evidence type="ECO:0000313" key="3">
    <source>
        <dbReference type="Proteomes" id="UP000717634"/>
    </source>
</evidence>
<reference evidence="2 3" key="1">
    <citation type="submission" date="2020-03" db="EMBL/GenBank/DDBJ databases">
        <title>Genomic Encyclopedia of Type Strains, Phase IV (KMG-V): Genome sequencing to study the core and pangenomes of soil and plant-associated prokaryotes.</title>
        <authorList>
            <person name="Whitman W."/>
        </authorList>
    </citation>
    <scope>NUCLEOTIDE SEQUENCE [LARGE SCALE GENOMIC DNA]</scope>
    <source>
        <strain evidence="2 3">1B</strain>
    </source>
</reference>
<sequence>MSKPPINPDSKQPVLPRSTTRSAKGIPAGEGLSKASVKTIPDLEELADTLDLSQEYTDGPDEPGANAPLSHPNRNLDKPDNDHQPYA</sequence>
<dbReference type="Proteomes" id="UP000717634">
    <property type="component" value="Unassembled WGS sequence"/>
</dbReference>
<evidence type="ECO:0000313" key="2">
    <source>
        <dbReference type="EMBL" id="NKI91303.1"/>
    </source>
</evidence>